<dbReference type="EMBL" id="JBHSNY010000004">
    <property type="protein sequence ID" value="MFC5634730.1"/>
    <property type="molecule type" value="Genomic_DNA"/>
</dbReference>
<evidence type="ECO:0000313" key="1">
    <source>
        <dbReference type="EMBL" id="MFC5634730.1"/>
    </source>
</evidence>
<dbReference type="Proteomes" id="UP001596154">
    <property type="component" value="Unassembled WGS sequence"/>
</dbReference>
<reference evidence="2" key="1">
    <citation type="journal article" date="2019" name="Int. J. Syst. Evol. Microbiol.">
        <title>The Global Catalogue of Microorganisms (GCM) 10K type strain sequencing project: providing services to taxonomists for standard genome sequencing and annotation.</title>
        <authorList>
            <consortium name="The Broad Institute Genomics Platform"/>
            <consortium name="The Broad Institute Genome Sequencing Center for Infectious Disease"/>
            <person name="Wu L."/>
            <person name="Ma J."/>
        </authorList>
    </citation>
    <scope>NUCLEOTIDE SEQUENCE [LARGE SCALE GENOMIC DNA]</scope>
    <source>
        <strain evidence="2">CGMCC 4.7248</strain>
    </source>
</reference>
<evidence type="ECO:0000313" key="2">
    <source>
        <dbReference type="Proteomes" id="UP001596154"/>
    </source>
</evidence>
<comment type="caution">
    <text evidence="1">The sequence shown here is derived from an EMBL/GenBank/DDBJ whole genome shotgun (WGS) entry which is preliminary data.</text>
</comment>
<gene>
    <name evidence="1" type="ORF">ACFPZJ_13265</name>
</gene>
<keyword evidence="2" id="KW-1185">Reference proteome</keyword>
<protein>
    <recommendedName>
        <fullName evidence="3">PH domain-containing protein</fullName>
    </recommendedName>
</protein>
<dbReference type="RefSeq" id="WP_381020853.1">
    <property type="nucleotide sequence ID" value="NZ_JBHSNY010000004.1"/>
</dbReference>
<evidence type="ECO:0008006" key="3">
    <source>
        <dbReference type="Google" id="ProtNLM"/>
    </source>
</evidence>
<accession>A0ABW0UP73</accession>
<name>A0ABW0UP73_9ACTN</name>
<sequence>MADESRKTTAEWIGAFQRELEAEGIEPDNVTYMVQVAGRELIQSEGLYVKEVGRDG</sequence>
<proteinExistence type="predicted"/>
<organism evidence="1 2">
    <name type="scientific">Streptomyces bullii</name>
    <dbReference type="NCBI Taxonomy" id="349910"/>
    <lineage>
        <taxon>Bacteria</taxon>
        <taxon>Bacillati</taxon>
        <taxon>Actinomycetota</taxon>
        <taxon>Actinomycetes</taxon>
        <taxon>Kitasatosporales</taxon>
        <taxon>Streptomycetaceae</taxon>
        <taxon>Streptomyces</taxon>
    </lineage>
</organism>